<dbReference type="Gene3D" id="3.40.50.2300">
    <property type="match status" value="1"/>
</dbReference>
<dbReference type="SUPFAM" id="SSF52540">
    <property type="entry name" value="P-loop containing nucleoside triphosphate hydrolases"/>
    <property type="match status" value="1"/>
</dbReference>
<dbReference type="InterPro" id="IPR003593">
    <property type="entry name" value="AAA+_ATPase"/>
</dbReference>
<evidence type="ECO:0000259" key="8">
    <source>
        <dbReference type="PROSITE" id="PS50110"/>
    </source>
</evidence>
<dbReference type="PROSITE" id="PS50110">
    <property type="entry name" value="RESPONSE_REGULATORY"/>
    <property type="match status" value="1"/>
</dbReference>
<keyword evidence="5" id="KW-0804">Transcription</keyword>
<accession>A0A0B5BFE1</accession>
<dbReference type="CDD" id="cd00009">
    <property type="entry name" value="AAA"/>
    <property type="match status" value="1"/>
</dbReference>
<evidence type="ECO:0000256" key="4">
    <source>
        <dbReference type="ARBA" id="ARBA00023125"/>
    </source>
</evidence>
<dbReference type="KEGG" id="gpi:GPICK_04880"/>
<evidence type="ECO:0000313" key="10">
    <source>
        <dbReference type="Proteomes" id="UP000057609"/>
    </source>
</evidence>
<feature type="modified residue" description="4-aspartylphosphate" evidence="6">
    <location>
        <position position="59"/>
    </location>
</feature>
<keyword evidence="3" id="KW-0805">Transcription regulation</keyword>
<keyword evidence="1" id="KW-0547">Nucleotide-binding</keyword>
<dbReference type="InterPro" id="IPR001789">
    <property type="entry name" value="Sig_transdc_resp-reg_receiver"/>
</dbReference>
<dbReference type="PRINTS" id="PR01590">
    <property type="entry name" value="HTHFIS"/>
</dbReference>
<dbReference type="Pfam" id="PF00072">
    <property type="entry name" value="Response_reg"/>
    <property type="match status" value="1"/>
</dbReference>
<dbReference type="PROSITE" id="PS00676">
    <property type="entry name" value="SIGMA54_INTERACT_2"/>
    <property type="match status" value="1"/>
</dbReference>
<dbReference type="PANTHER" id="PTHR32071">
    <property type="entry name" value="TRANSCRIPTIONAL REGULATORY PROTEIN"/>
    <property type="match status" value="1"/>
</dbReference>
<keyword evidence="6" id="KW-0597">Phosphoprotein</keyword>
<reference evidence="9 10" key="1">
    <citation type="journal article" date="2015" name="Genome Announc.">
        <title>Complete Genome of Geobacter pickeringii G13T, a Metal-Reducing Isolate from Sedimentary Kaolin Deposits.</title>
        <authorList>
            <person name="Badalamenti J.P."/>
            <person name="Bond D.R."/>
        </authorList>
    </citation>
    <scope>NUCLEOTIDE SEQUENCE [LARGE SCALE GENOMIC DNA]</scope>
    <source>
        <strain evidence="9 10">G13</strain>
    </source>
</reference>
<evidence type="ECO:0000256" key="3">
    <source>
        <dbReference type="ARBA" id="ARBA00023015"/>
    </source>
</evidence>
<dbReference type="STRING" id="345632.GPICK_04880"/>
<evidence type="ECO:0000256" key="6">
    <source>
        <dbReference type="PROSITE-ProRule" id="PRU00169"/>
    </source>
</evidence>
<dbReference type="InterPro" id="IPR011006">
    <property type="entry name" value="CheY-like_superfamily"/>
</dbReference>
<dbReference type="AlphaFoldDB" id="A0A0B5BFE1"/>
<dbReference type="HOGENOM" id="CLU_000445_0_6_7"/>
<proteinExistence type="predicted"/>
<keyword evidence="2" id="KW-0067">ATP-binding</keyword>
<evidence type="ECO:0000313" key="9">
    <source>
        <dbReference type="EMBL" id="AJE02791.1"/>
    </source>
</evidence>
<dbReference type="GO" id="GO:0043565">
    <property type="term" value="F:sequence-specific DNA binding"/>
    <property type="evidence" value="ECO:0007669"/>
    <property type="project" value="InterPro"/>
</dbReference>
<dbReference type="RefSeq" id="WP_039740976.1">
    <property type="nucleotide sequence ID" value="NZ_CP009788.1"/>
</dbReference>
<keyword evidence="10" id="KW-1185">Reference proteome</keyword>
<dbReference type="PROSITE" id="PS00688">
    <property type="entry name" value="SIGMA54_INTERACT_3"/>
    <property type="match status" value="1"/>
</dbReference>
<dbReference type="OrthoDB" id="9814761at2"/>
<dbReference type="GO" id="GO:0000160">
    <property type="term" value="P:phosphorelay signal transduction system"/>
    <property type="evidence" value="ECO:0007669"/>
    <property type="project" value="InterPro"/>
</dbReference>
<keyword evidence="4" id="KW-0238">DNA-binding</keyword>
<dbReference type="GO" id="GO:0006355">
    <property type="term" value="P:regulation of DNA-templated transcription"/>
    <property type="evidence" value="ECO:0007669"/>
    <property type="project" value="InterPro"/>
</dbReference>
<dbReference type="Pfam" id="PF25601">
    <property type="entry name" value="AAA_lid_14"/>
    <property type="match status" value="1"/>
</dbReference>
<dbReference type="EMBL" id="CP009788">
    <property type="protein sequence ID" value="AJE02791.1"/>
    <property type="molecule type" value="Genomic_DNA"/>
</dbReference>
<dbReference type="Pfam" id="PF02954">
    <property type="entry name" value="HTH_8"/>
    <property type="match status" value="1"/>
</dbReference>
<evidence type="ECO:0000256" key="2">
    <source>
        <dbReference type="ARBA" id="ARBA00022840"/>
    </source>
</evidence>
<evidence type="ECO:0000256" key="5">
    <source>
        <dbReference type="ARBA" id="ARBA00023163"/>
    </source>
</evidence>
<feature type="domain" description="Sigma-54 factor interaction" evidence="7">
    <location>
        <begin position="154"/>
        <end position="382"/>
    </location>
</feature>
<dbReference type="InterPro" id="IPR002078">
    <property type="entry name" value="Sigma_54_int"/>
</dbReference>
<dbReference type="SUPFAM" id="SSF52172">
    <property type="entry name" value="CheY-like"/>
    <property type="match status" value="1"/>
</dbReference>
<dbReference type="Gene3D" id="1.10.10.60">
    <property type="entry name" value="Homeodomain-like"/>
    <property type="match status" value="1"/>
</dbReference>
<dbReference type="GO" id="GO:0005524">
    <property type="term" value="F:ATP binding"/>
    <property type="evidence" value="ECO:0007669"/>
    <property type="project" value="UniProtKB-KW"/>
</dbReference>
<dbReference type="FunFam" id="3.40.50.300:FF:000006">
    <property type="entry name" value="DNA-binding transcriptional regulator NtrC"/>
    <property type="match status" value="1"/>
</dbReference>
<dbReference type="Gene3D" id="1.10.8.60">
    <property type="match status" value="1"/>
</dbReference>
<dbReference type="InterPro" id="IPR058031">
    <property type="entry name" value="AAA_lid_NorR"/>
</dbReference>
<dbReference type="InterPro" id="IPR002197">
    <property type="entry name" value="HTH_Fis"/>
</dbReference>
<protein>
    <submittedName>
        <fullName evidence="9">Chemotaxis protein CheY</fullName>
    </submittedName>
</protein>
<dbReference type="Pfam" id="PF00158">
    <property type="entry name" value="Sigma54_activat"/>
    <property type="match status" value="1"/>
</dbReference>
<dbReference type="InterPro" id="IPR027417">
    <property type="entry name" value="P-loop_NTPase"/>
</dbReference>
<dbReference type="SMART" id="SM00382">
    <property type="entry name" value="AAA"/>
    <property type="match status" value="1"/>
</dbReference>
<dbReference type="PANTHER" id="PTHR32071:SF13">
    <property type="entry name" value="RESPONSE REGULATOR HSFA"/>
    <property type="match status" value="1"/>
</dbReference>
<dbReference type="InterPro" id="IPR009057">
    <property type="entry name" value="Homeodomain-like_sf"/>
</dbReference>
<dbReference type="Gene3D" id="3.40.50.300">
    <property type="entry name" value="P-loop containing nucleotide triphosphate hydrolases"/>
    <property type="match status" value="1"/>
</dbReference>
<dbReference type="Proteomes" id="UP000057609">
    <property type="component" value="Chromosome"/>
</dbReference>
<dbReference type="SUPFAM" id="SSF46689">
    <property type="entry name" value="Homeodomain-like"/>
    <property type="match status" value="1"/>
</dbReference>
<feature type="domain" description="Response regulatory" evidence="8">
    <location>
        <begin position="9"/>
        <end position="124"/>
    </location>
</feature>
<evidence type="ECO:0000256" key="1">
    <source>
        <dbReference type="ARBA" id="ARBA00022741"/>
    </source>
</evidence>
<dbReference type="InterPro" id="IPR025943">
    <property type="entry name" value="Sigma_54_int_dom_ATP-bd_2"/>
</dbReference>
<name>A0A0B5BFE1_9BACT</name>
<dbReference type="PROSITE" id="PS50045">
    <property type="entry name" value="SIGMA54_INTERACT_4"/>
    <property type="match status" value="1"/>
</dbReference>
<gene>
    <name evidence="9" type="ORF">GPICK_04880</name>
</gene>
<evidence type="ECO:0000259" key="7">
    <source>
        <dbReference type="PROSITE" id="PS50045"/>
    </source>
</evidence>
<sequence>MDSHPTTFTILLVDDEEEILFSMRTLFRSAGYPEVLTESDSRRVMPLLERQPASLILLDLSMPFVSGFDLLRQIAPRFPQVPIIIVTAANELEMAVECMRSGAFDYFVKPVERSRLLASVQRARELNGLRQEVSTLSRQLMAGRLTHAEAFAPIITCSDGMQGIFHYLEAVAATDQPVLVTGETGTGKELAARAVHDASGRKGAFVAVNAAGLDDIMFSDTLFGHRRGAYTGADQKREGLIAQAAGGTLFLDEIGDLAEASQVKLLRLLQEHEYYPLGSDIPRKSDARIVVATNRDLQQMMAAGTFRRDLFFRLSAHRVTLPPLRERREDVPLLVDHFLEQSAAAMRKKKPTPPPELFQYLSAYSFPGNIRELQALVADAVARHRQGVLSLESFREVTGVSHCADLGEVPRQIAGIVGASDRIPTLKEAEDALIAEALRLAGGNQGLAASYLGITRQALNKRLIRRGESG</sequence>
<dbReference type="SMART" id="SM00448">
    <property type="entry name" value="REC"/>
    <property type="match status" value="1"/>
</dbReference>
<organism evidence="9 10">
    <name type="scientific">Geobacter pickeringii</name>
    <dbReference type="NCBI Taxonomy" id="345632"/>
    <lineage>
        <taxon>Bacteria</taxon>
        <taxon>Pseudomonadati</taxon>
        <taxon>Thermodesulfobacteriota</taxon>
        <taxon>Desulfuromonadia</taxon>
        <taxon>Geobacterales</taxon>
        <taxon>Geobacteraceae</taxon>
        <taxon>Geobacter</taxon>
    </lineage>
</organism>
<dbReference type="InterPro" id="IPR025944">
    <property type="entry name" value="Sigma_54_int_dom_CS"/>
</dbReference>